<reference evidence="4" key="1">
    <citation type="submission" date="2022-11" db="UniProtKB">
        <authorList>
            <consortium name="WormBaseParasite"/>
        </authorList>
    </citation>
    <scope>IDENTIFICATION</scope>
</reference>
<protein>
    <submittedName>
        <fullName evidence="4">F-box domain-containing protein</fullName>
    </submittedName>
</protein>
<dbReference type="Gene3D" id="3.80.10.10">
    <property type="entry name" value="Ribonuclease Inhibitor"/>
    <property type="match status" value="1"/>
</dbReference>
<keyword evidence="3" id="KW-1185">Reference proteome</keyword>
<feature type="region of interest" description="Disordered" evidence="1">
    <location>
        <begin position="1"/>
        <end position="36"/>
    </location>
</feature>
<evidence type="ECO:0000313" key="4">
    <source>
        <dbReference type="WBParaSite" id="PSAMB.scaffold971size37829.g10203.t1"/>
    </source>
</evidence>
<proteinExistence type="predicted"/>
<dbReference type="AlphaFoldDB" id="A0A914XNC3"/>
<dbReference type="Proteomes" id="UP000887566">
    <property type="component" value="Unplaced"/>
</dbReference>
<feature type="domain" description="F-box" evidence="2">
    <location>
        <begin position="84"/>
        <end position="112"/>
    </location>
</feature>
<dbReference type="InterPro" id="IPR036047">
    <property type="entry name" value="F-box-like_dom_sf"/>
</dbReference>
<evidence type="ECO:0000313" key="3">
    <source>
        <dbReference type="Proteomes" id="UP000887566"/>
    </source>
</evidence>
<dbReference type="SUPFAM" id="SSF52047">
    <property type="entry name" value="RNI-like"/>
    <property type="match status" value="1"/>
</dbReference>
<evidence type="ECO:0000256" key="1">
    <source>
        <dbReference type="SAM" id="MobiDB-lite"/>
    </source>
</evidence>
<dbReference type="Gene3D" id="1.20.1280.50">
    <property type="match status" value="1"/>
</dbReference>
<accession>A0A914XNC3</accession>
<dbReference type="InterPro" id="IPR001810">
    <property type="entry name" value="F-box_dom"/>
</dbReference>
<dbReference type="SUPFAM" id="SSF81383">
    <property type="entry name" value="F-box domain"/>
    <property type="match status" value="1"/>
</dbReference>
<name>A0A914XNC3_9BILA</name>
<dbReference type="InterPro" id="IPR032675">
    <property type="entry name" value="LRR_dom_sf"/>
</dbReference>
<evidence type="ECO:0000259" key="2">
    <source>
        <dbReference type="Pfam" id="PF12937"/>
    </source>
</evidence>
<dbReference type="WBParaSite" id="PSAMB.scaffold971size37829.g10203.t1">
    <property type="protein sequence ID" value="PSAMB.scaffold971size37829.g10203.t1"/>
    <property type="gene ID" value="PSAMB.scaffold971size37829.g10203"/>
</dbReference>
<sequence>MGHKKSEKRAFEASVADENDPPKRIKLEGQSTASEERLQQRIKKLENENREFRSAIWTSMVTNKPVRSATNIASVFRKLSDKKLAAVFSFLDVDSLANCKLVCSSWRENISHQHEKFAKRRFPSLVLYNDTTGFMQNVSCALFKGSKFPLPIKELNLHLELCAFNELVFKSDFKVTDSILSQLNKVVRSWQLRTLKFVDCDLTAVSKDRLVKFIKRCSPSLEVLCFRALDKYSVKKVTDEVVTAAGQLQKLVIAVGKRGQSASHLTAVTDRVLAGIVSRRLSQIVLNKCAITSDGIAQFVQAWQRSEKNSARECRLRPEVNLVAINCKSVMLDRVVDGCKRRRVPIESSVAGEPPSLVAVSPRASLIVQLHVSCCAFGYDTKVKPG</sequence>
<dbReference type="Pfam" id="PF12937">
    <property type="entry name" value="F-box-like"/>
    <property type="match status" value="1"/>
</dbReference>
<organism evidence="3 4">
    <name type="scientific">Plectus sambesii</name>
    <dbReference type="NCBI Taxonomy" id="2011161"/>
    <lineage>
        <taxon>Eukaryota</taxon>
        <taxon>Metazoa</taxon>
        <taxon>Ecdysozoa</taxon>
        <taxon>Nematoda</taxon>
        <taxon>Chromadorea</taxon>
        <taxon>Plectida</taxon>
        <taxon>Plectina</taxon>
        <taxon>Plectoidea</taxon>
        <taxon>Plectidae</taxon>
        <taxon>Plectus</taxon>
    </lineage>
</organism>